<name>A0A0U1KTX8_9FIRM</name>
<feature type="transmembrane region" description="Helical" evidence="6">
    <location>
        <begin position="289"/>
        <end position="306"/>
    </location>
</feature>
<dbReference type="Pfam" id="PF00939">
    <property type="entry name" value="Na_sulph_symp"/>
    <property type="match status" value="1"/>
</dbReference>
<dbReference type="InterPro" id="IPR030676">
    <property type="entry name" value="CitT-rel"/>
</dbReference>
<feature type="transmembrane region" description="Helical" evidence="6">
    <location>
        <begin position="30"/>
        <end position="47"/>
    </location>
</feature>
<feature type="transmembrane region" description="Helical" evidence="6">
    <location>
        <begin position="253"/>
        <end position="277"/>
    </location>
</feature>
<feature type="transmembrane region" description="Helical" evidence="6">
    <location>
        <begin position="347"/>
        <end position="369"/>
    </location>
</feature>
<comment type="similarity">
    <text evidence="2">Belongs to the SLC13A/DASS transporter (TC 2.A.47) family. DIT1 subfamily.</text>
</comment>
<dbReference type="AlphaFoldDB" id="A0A0U1KTX8"/>
<dbReference type="Proteomes" id="UP000049855">
    <property type="component" value="Unassembled WGS sequence"/>
</dbReference>
<evidence type="ECO:0000256" key="1">
    <source>
        <dbReference type="ARBA" id="ARBA00004141"/>
    </source>
</evidence>
<feature type="transmembrane region" description="Helical" evidence="6">
    <location>
        <begin position="318"/>
        <end position="341"/>
    </location>
</feature>
<feature type="transmembrane region" description="Helical" evidence="6">
    <location>
        <begin position="169"/>
        <end position="190"/>
    </location>
</feature>
<evidence type="ECO:0000256" key="2">
    <source>
        <dbReference type="ARBA" id="ARBA00007349"/>
    </source>
</evidence>
<evidence type="ECO:0000256" key="6">
    <source>
        <dbReference type="SAM" id="Phobius"/>
    </source>
</evidence>
<keyword evidence="8" id="KW-1185">Reference proteome</keyword>
<keyword evidence="4 6" id="KW-1133">Transmembrane helix</keyword>
<accession>A0A0U1KTX8</accession>
<reference evidence="8" key="1">
    <citation type="submission" date="2015-03" db="EMBL/GenBank/DDBJ databases">
        <authorList>
            <person name="Nijsse Bart"/>
        </authorList>
    </citation>
    <scope>NUCLEOTIDE SEQUENCE [LARGE SCALE GENOMIC DNA]</scope>
</reference>
<dbReference type="RefSeq" id="WP_021169593.1">
    <property type="nucleotide sequence ID" value="NZ_CTRP01000003.1"/>
</dbReference>
<feature type="transmembrane region" description="Helical" evidence="6">
    <location>
        <begin position="439"/>
        <end position="461"/>
    </location>
</feature>
<evidence type="ECO:0000256" key="5">
    <source>
        <dbReference type="ARBA" id="ARBA00023136"/>
    </source>
</evidence>
<evidence type="ECO:0000256" key="4">
    <source>
        <dbReference type="ARBA" id="ARBA00022989"/>
    </source>
</evidence>
<organism evidence="7 8">
    <name type="scientific">Sporomusa ovata</name>
    <dbReference type="NCBI Taxonomy" id="2378"/>
    <lineage>
        <taxon>Bacteria</taxon>
        <taxon>Bacillati</taxon>
        <taxon>Bacillota</taxon>
        <taxon>Negativicutes</taxon>
        <taxon>Selenomonadales</taxon>
        <taxon>Sporomusaceae</taxon>
        <taxon>Sporomusa</taxon>
    </lineage>
</organism>
<dbReference type="EMBL" id="CTRP01000003">
    <property type="protein sequence ID" value="CQR70876.1"/>
    <property type="molecule type" value="Genomic_DNA"/>
</dbReference>
<feature type="transmembrane region" description="Helical" evidence="6">
    <location>
        <begin position="76"/>
        <end position="95"/>
    </location>
</feature>
<gene>
    <name evidence="7" type="ORF">SpAn4DRAFT_1854</name>
</gene>
<proteinExistence type="inferred from homology"/>
<feature type="transmembrane region" description="Helical" evidence="6">
    <location>
        <begin position="210"/>
        <end position="232"/>
    </location>
</feature>
<evidence type="ECO:0000256" key="3">
    <source>
        <dbReference type="ARBA" id="ARBA00022692"/>
    </source>
</evidence>
<evidence type="ECO:0000313" key="8">
    <source>
        <dbReference type="Proteomes" id="UP000049855"/>
    </source>
</evidence>
<dbReference type="NCBIfam" id="TIGR00785">
    <property type="entry name" value="dass"/>
    <property type="match status" value="1"/>
</dbReference>
<feature type="transmembrane region" description="Helical" evidence="6">
    <location>
        <begin position="400"/>
        <end position="419"/>
    </location>
</feature>
<dbReference type="GO" id="GO:0022857">
    <property type="term" value="F:transmembrane transporter activity"/>
    <property type="evidence" value="ECO:0007669"/>
    <property type="project" value="InterPro"/>
</dbReference>
<comment type="subcellular location">
    <subcellularLocation>
        <location evidence="1">Membrane</location>
        <topology evidence="1">Multi-pass membrane protein</topology>
    </subcellularLocation>
</comment>
<keyword evidence="5 6" id="KW-0472">Membrane</keyword>
<protein>
    <submittedName>
        <fullName evidence="7">2-oxoglutarate/malate translocator</fullName>
    </submittedName>
</protein>
<sequence>MKVRFAKIAVLLSVAGVFFAYPAPSGLSVTAWHLFGVFVALILGLILQPCSEPTLLLVITTLAGIFVLPIREILVGYTDTMMWLTLVASMIGVGLKKSGLTRRIGLWLISQFGKTTLRIGYILSFIDMILATSTPSSPARTGGLVYPLAEGVIEASSSDNPKGKQRTGAYFTLLTFTASMLSGGLFMTGMGPNLINVKLAQDVLGISISWPLWTVAALPGFLGFLLTPYIIYKLCPPDTTSMAAVRAGAKRELAGMGHISRTELTAIGIFLTILILWSTGTVTKVDSTLVAFIGVSLMLVTGVLNWNDLAETKAMWSLLIWFGAILGFSVALTKLEFFTWFAGVIKLLLPTAGLGSYSILLLVAALAILPHYFFVSYTGYVVAFSPLIFSFVAATDVPRYPAFFVLAYLMIISCTLTHYGNALGPLLMEKGYNDKKTWWCVGTVITVLHVVLYLTVGVLYWRLIGLWY</sequence>
<dbReference type="GO" id="GO:0016020">
    <property type="term" value="C:membrane"/>
    <property type="evidence" value="ECO:0007669"/>
    <property type="project" value="UniProtKB-SubCell"/>
</dbReference>
<dbReference type="PANTHER" id="PTHR42826">
    <property type="entry name" value="DICARBOXYLATE TRANSPORTER 2.1, CHLOROPLASTIC"/>
    <property type="match status" value="1"/>
</dbReference>
<feature type="transmembrane region" description="Helical" evidence="6">
    <location>
        <begin position="374"/>
        <end position="394"/>
    </location>
</feature>
<dbReference type="InterPro" id="IPR001898">
    <property type="entry name" value="SLC13A/DASS"/>
</dbReference>
<keyword evidence="3 6" id="KW-0812">Transmembrane</keyword>
<feature type="transmembrane region" description="Helical" evidence="6">
    <location>
        <begin position="54"/>
        <end position="70"/>
    </location>
</feature>
<evidence type="ECO:0000313" key="7">
    <source>
        <dbReference type="EMBL" id="CQR70876.1"/>
    </source>
</evidence>